<keyword evidence="9" id="KW-1185">Reference proteome</keyword>
<reference evidence="8 9" key="1">
    <citation type="submission" date="2018-04" db="EMBL/GenBank/DDBJ databases">
        <title>Complete genome uncultured novel isolate.</title>
        <authorList>
            <person name="Merlino G."/>
        </authorList>
    </citation>
    <scope>NUCLEOTIDE SEQUENCE [LARGE SCALE GENOMIC DNA]</scope>
    <source>
        <strain evidence="9">R1DC9</strain>
    </source>
</reference>
<dbReference type="Gene3D" id="1.20.1250.20">
    <property type="entry name" value="MFS general substrate transporter like domains"/>
    <property type="match status" value="2"/>
</dbReference>
<feature type="transmembrane region" description="Helical" evidence="6">
    <location>
        <begin position="198"/>
        <end position="218"/>
    </location>
</feature>
<dbReference type="AlphaFoldDB" id="A0A4D7K5W4"/>
<dbReference type="InterPro" id="IPR024671">
    <property type="entry name" value="Atg22-like"/>
</dbReference>
<protein>
    <submittedName>
        <fullName evidence="8">MFS transporter</fullName>
    </submittedName>
</protein>
<dbReference type="OrthoDB" id="9768783at2"/>
<dbReference type="RefSeq" id="WP_137091789.1">
    <property type="nucleotide sequence ID" value="NZ_CP028923.1"/>
</dbReference>
<evidence type="ECO:0000256" key="4">
    <source>
        <dbReference type="ARBA" id="ARBA00022989"/>
    </source>
</evidence>
<evidence type="ECO:0000256" key="1">
    <source>
        <dbReference type="ARBA" id="ARBA00004127"/>
    </source>
</evidence>
<name>A0A4D7K5W4_9BACT</name>
<dbReference type="PROSITE" id="PS50850">
    <property type="entry name" value="MFS"/>
    <property type="match status" value="1"/>
</dbReference>
<sequence>MEQVLDKGTHKLNDKKIINGWSFFDWANSVYSLVITSTIFPIYFTSATRAFYDGDKIPFFGLQIENSVLYSYALSASFLIIALILPLLSGIADNSGKKIQFMKFFTYLGSLSCAGLFLFNGSNVEYGIILTVLAGIGYSGGLVFYDAYLPEIVTEDRIDKVSARGYSFGYAGSVLLLVLNLFMIQSPDTFFLSDDDQAARFSFLLVGVWWAGFAQISFNRLPENPYNRKVTTKVLASGYKEIRKVFRTLRHLPLMKKFLLSFFLYNMGVQTTMYLAATFGEKELKFEGDFLILTVLVIQLVAILGAIFFAYLATKKSNKFSLVIMLIMWIAICFGAYFTYTKIQFITIAFFVGLVMGGIQSLSRATFAKMIPEKTIDHAGYFSFYDVTFNISIVIGTLGWGIVEQVTRNMRNSVIWLTILFILGLIILVTIPLSKAFKIKEVPED</sequence>
<evidence type="ECO:0000256" key="5">
    <source>
        <dbReference type="ARBA" id="ARBA00023136"/>
    </source>
</evidence>
<feature type="transmembrane region" description="Helical" evidence="6">
    <location>
        <begin position="21"/>
        <end position="44"/>
    </location>
</feature>
<dbReference type="Proteomes" id="UP000298616">
    <property type="component" value="Chromosome"/>
</dbReference>
<gene>
    <name evidence="8" type="ORF">DCC35_16305</name>
</gene>
<feature type="transmembrane region" description="Helical" evidence="6">
    <location>
        <begin position="69"/>
        <end position="92"/>
    </location>
</feature>
<feature type="transmembrane region" description="Helical" evidence="6">
    <location>
        <begin position="414"/>
        <end position="433"/>
    </location>
</feature>
<feature type="transmembrane region" description="Helical" evidence="6">
    <location>
        <begin position="379"/>
        <end position="402"/>
    </location>
</feature>
<feature type="transmembrane region" description="Helical" evidence="6">
    <location>
        <begin position="258"/>
        <end position="279"/>
    </location>
</feature>
<feature type="transmembrane region" description="Helical" evidence="6">
    <location>
        <begin position="320"/>
        <end position="340"/>
    </location>
</feature>
<organism evidence="8 9">
    <name type="scientific">Mangrovivirga cuniculi</name>
    <dbReference type="NCBI Taxonomy" id="2715131"/>
    <lineage>
        <taxon>Bacteria</taxon>
        <taxon>Pseudomonadati</taxon>
        <taxon>Bacteroidota</taxon>
        <taxon>Cytophagia</taxon>
        <taxon>Cytophagales</taxon>
        <taxon>Mangrovivirgaceae</taxon>
        <taxon>Mangrovivirga</taxon>
    </lineage>
</organism>
<feature type="domain" description="Major facilitator superfamily (MFS) profile" evidence="7">
    <location>
        <begin position="254"/>
        <end position="445"/>
    </location>
</feature>
<dbReference type="PANTHER" id="PTHR23519">
    <property type="entry name" value="AUTOPHAGY-RELATED PROTEIN 22"/>
    <property type="match status" value="1"/>
</dbReference>
<comment type="subcellular location">
    <subcellularLocation>
        <location evidence="1">Endomembrane system</location>
        <topology evidence="1">Multi-pass membrane protein</topology>
    </subcellularLocation>
</comment>
<keyword evidence="3 6" id="KW-0812">Transmembrane</keyword>
<dbReference type="Pfam" id="PF11700">
    <property type="entry name" value="ATG22"/>
    <property type="match status" value="1"/>
</dbReference>
<evidence type="ECO:0000313" key="8">
    <source>
        <dbReference type="EMBL" id="QCK16194.1"/>
    </source>
</evidence>
<evidence type="ECO:0000259" key="7">
    <source>
        <dbReference type="PROSITE" id="PS50850"/>
    </source>
</evidence>
<feature type="transmembrane region" description="Helical" evidence="6">
    <location>
        <begin position="346"/>
        <end position="367"/>
    </location>
</feature>
<dbReference type="KEGG" id="fpf:DCC35_16305"/>
<keyword evidence="4 6" id="KW-1133">Transmembrane helix</keyword>
<dbReference type="InterPro" id="IPR036259">
    <property type="entry name" value="MFS_trans_sf"/>
</dbReference>
<feature type="transmembrane region" description="Helical" evidence="6">
    <location>
        <begin position="291"/>
        <end position="313"/>
    </location>
</feature>
<dbReference type="PANTHER" id="PTHR23519:SF1">
    <property type="entry name" value="AUTOPHAGY-RELATED PROTEIN 22"/>
    <property type="match status" value="1"/>
</dbReference>
<dbReference type="GO" id="GO:0012505">
    <property type="term" value="C:endomembrane system"/>
    <property type="evidence" value="ECO:0007669"/>
    <property type="project" value="UniProtKB-SubCell"/>
</dbReference>
<evidence type="ECO:0000313" key="9">
    <source>
        <dbReference type="Proteomes" id="UP000298616"/>
    </source>
</evidence>
<dbReference type="InterPro" id="IPR050495">
    <property type="entry name" value="ATG22/LtaA_families"/>
</dbReference>
<feature type="transmembrane region" description="Helical" evidence="6">
    <location>
        <begin position="104"/>
        <end position="120"/>
    </location>
</feature>
<evidence type="ECO:0000256" key="6">
    <source>
        <dbReference type="SAM" id="Phobius"/>
    </source>
</evidence>
<dbReference type="GO" id="GO:0022857">
    <property type="term" value="F:transmembrane transporter activity"/>
    <property type="evidence" value="ECO:0007669"/>
    <property type="project" value="InterPro"/>
</dbReference>
<dbReference type="EMBL" id="CP028923">
    <property type="protein sequence ID" value="QCK16194.1"/>
    <property type="molecule type" value="Genomic_DNA"/>
</dbReference>
<feature type="transmembrane region" description="Helical" evidence="6">
    <location>
        <begin position="126"/>
        <end position="145"/>
    </location>
</feature>
<proteinExistence type="predicted"/>
<evidence type="ECO:0000256" key="3">
    <source>
        <dbReference type="ARBA" id="ARBA00022692"/>
    </source>
</evidence>
<dbReference type="SUPFAM" id="SSF103473">
    <property type="entry name" value="MFS general substrate transporter"/>
    <property type="match status" value="1"/>
</dbReference>
<accession>A0A4D7K5W4</accession>
<evidence type="ECO:0000256" key="2">
    <source>
        <dbReference type="ARBA" id="ARBA00022448"/>
    </source>
</evidence>
<dbReference type="InterPro" id="IPR020846">
    <property type="entry name" value="MFS_dom"/>
</dbReference>
<feature type="transmembrane region" description="Helical" evidence="6">
    <location>
        <begin position="166"/>
        <end position="186"/>
    </location>
</feature>
<keyword evidence="5 6" id="KW-0472">Membrane</keyword>
<keyword evidence="2" id="KW-0813">Transport</keyword>